<name>A0A8T0KHB3_PHAAN</name>
<reference evidence="2 3" key="1">
    <citation type="submission" date="2020-05" db="EMBL/GenBank/DDBJ databases">
        <title>Vigna angularis (adzuki bean) Var. LongXiaoDou No. 4 denovo assembly.</title>
        <authorList>
            <person name="Xiang H."/>
        </authorList>
    </citation>
    <scope>NUCLEOTIDE SEQUENCE [LARGE SCALE GENOMIC DNA]</scope>
    <source>
        <tissue evidence="2">Leaf</tissue>
    </source>
</reference>
<dbReference type="GO" id="GO:0000145">
    <property type="term" value="C:exocyst"/>
    <property type="evidence" value="ECO:0007669"/>
    <property type="project" value="InterPro"/>
</dbReference>
<keyword evidence="1" id="KW-0812">Transmembrane</keyword>
<evidence type="ECO:0000256" key="1">
    <source>
        <dbReference type="SAM" id="Phobius"/>
    </source>
</evidence>
<dbReference type="SUPFAM" id="SSF74788">
    <property type="entry name" value="Cullin repeat-like"/>
    <property type="match status" value="1"/>
</dbReference>
<feature type="transmembrane region" description="Helical" evidence="1">
    <location>
        <begin position="119"/>
        <end position="137"/>
    </location>
</feature>
<protein>
    <submittedName>
        <fullName evidence="2">Exocyst complex component</fullName>
    </submittedName>
</protein>
<evidence type="ECO:0000313" key="2">
    <source>
        <dbReference type="EMBL" id="KAG2399076.1"/>
    </source>
</evidence>
<keyword evidence="1" id="KW-0472">Membrane</keyword>
<feature type="transmembrane region" description="Helical" evidence="1">
    <location>
        <begin position="72"/>
        <end position="89"/>
    </location>
</feature>
<dbReference type="InterPro" id="IPR004140">
    <property type="entry name" value="Exo70"/>
</dbReference>
<keyword evidence="1" id="KW-1133">Transmembrane helix</keyword>
<dbReference type="Proteomes" id="UP000743370">
    <property type="component" value="Unassembled WGS sequence"/>
</dbReference>
<dbReference type="EMBL" id="JABFOF010000004">
    <property type="protein sequence ID" value="KAG2399076.1"/>
    <property type="molecule type" value="Genomic_DNA"/>
</dbReference>
<dbReference type="PANTHER" id="PTHR12542:SF96">
    <property type="entry name" value="EXOCYST COMPLEX COMPONENT EXO70B1"/>
    <property type="match status" value="1"/>
</dbReference>
<comment type="caution">
    <text evidence="2">The sequence shown here is derived from an EMBL/GenBank/DDBJ whole genome shotgun (WGS) entry which is preliminary data.</text>
</comment>
<organism evidence="2 3">
    <name type="scientific">Phaseolus angularis</name>
    <name type="common">Azuki bean</name>
    <name type="synonym">Vigna angularis</name>
    <dbReference type="NCBI Taxonomy" id="3914"/>
    <lineage>
        <taxon>Eukaryota</taxon>
        <taxon>Viridiplantae</taxon>
        <taxon>Streptophyta</taxon>
        <taxon>Embryophyta</taxon>
        <taxon>Tracheophyta</taxon>
        <taxon>Spermatophyta</taxon>
        <taxon>Magnoliopsida</taxon>
        <taxon>eudicotyledons</taxon>
        <taxon>Gunneridae</taxon>
        <taxon>Pentapetalae</taxon>
        <taxon>rosids</taxon>
        <taxon>fabids</taxon>
        <taxon>Fabales</taxon>
        <taxon>Fabaceae</taxon>
        <taxon>Papilionoideae</taxon>
        <taxon>50 kb inversion clade</taxon>
        <taxon>NPAAA clade</taxon>
        <taxon>indigoferoid/millettioid clade</taxon>
        <taxon>Phaseoleae</taxon>
        <taxon>Vigna</taxon>
    </lineage>
</organism>
<evidence type="ECO:0000313" key="3">
    <source>
        <dbReference type="Proteomes" id="UP000743370"/>
    </source>
</evidence>
<dbReference type="AlphaFoldDB" id="A0A8T0KHB3"/>
<dbReference type="InterPro" id="IPR016159">
    <property type="entry name" value="Cullin_repeat-like_dom_sf"/>
</dbReference>
<dbReference type="GO" id="GO:0006887">
    <property type="term" value="P:exocytosis"/>
    <property type="evidence" value="ECO:0007669"/>
    <property type="project" value="InterPro"/>
</dbReference>
<sequence>MVADGFGKECSHVYSSCKREFVEVRVSRLGLQKLNIEDIHKMTWQDLDDEIEKWIKTSNVALKILFPSKQCLYGRTFFGFAFVFFNLLWSDHSVPFPHVFGLGKWSPNLSLLILPFDKLYWFLLGVDFSVILGGSLADETGV</sequence>
<gene>
    <name evidence="2" type="ORF">HKW66_Vig0084420</name>
</gene>
<proteinExistence type="predicted"/>
<dbReference type="Gene3D" id="1.20.1280.170">
    <property type="entry name" value="Exocyst complex component Exo70"/>
    <property type="match status" value="1"/>
</dbReference>
<dbReference type="PANTHER" id="PTHR12542">
    <property type="entry name" value="EXOCYST COMPLEX PROTEIN EXO70"/>
    <property type="match status" value="1"/>
</dbReference>
<accession>A0A8T0KHB3</accession>